<dbReference type="CDD" id="cd07432">
    <property type="entry name" value="PHP_HisPPase"/>
    <property type="match status" value="1"/>
</dbReference>
<dbReference type="STRING" id="36849.OXPF_41680"/>
<dbReference type="PANTHER" id="PTHR42924:SF3">
    <property type="entry name" value="POLYMERASE_HISTIDINOL PHOSPHATASE N-TERMINAL DOMAIN-CONTAINING PROTEIN"/>
    <property type="match status" value="1"/>
</dbReference>
<dbReference type="Proteomes" id="UP000050326">
    <property type="component" value="Unassembled WGS sequence"/>
</dbReference>
<dbReference type="GO" id="GO:0035312">
    <property type="term" value="F:5'-3' DNA exonuclease activity"/>
    <property type="evidence" value="ECO:0007669"/>
    <property type="project" value="TreeGrafter"/>
</dbReference>
<sequence>MDIDLHCHAKLSKKSQFSRSNFNNLIRAALRSGFHAIAVTEHFNTSGFEKIYELMDSYPYIDDHYIIDGLKVFCGMEVDIKEGGHVAIIGKRDDVSSLHNVLSPNLNKENYPSIDYLIKEAKKRNMIMIGAHSYRNNKSLSNLPDDILKQLDFLELNGKDYKKSHMVMRLAQSLNMKVTAGSDTHYWLQMGCIRNRLNAEANTIEELRKALSKSNTIIISPVIGLKVKAAAAVKKIMKQFQRVSF</sequence>
<evidence type="ECO:0000313" key="3">
    <source>
        <dbReference type="Proteomes" id="UP000050326"/>
    </source>
</evidence>
<dbReference type="InterPro" id="IPR004013">
    <property type="entry name" value="PHP_dom"/>
</dbReference>
<dbReference type="EMBL" id="LKET01000068">
    <property type="protein sequence ID" value="KPU42383.1"/>
    <property type="molecule type" value="Genomic_DNA"/>
</dbReference>
<dbReference type="InterPro" id="IPR016195">
    <property type="entry name" value="Pol/histidinol_Pase-like"/>
</dbReference>
<dbReference type="RefSeq" id="WP_054877098.1">
    <property type="nucleotide sequence ID" value="NZ_LKET01000068.1"/>
</dbReference>
<proteinExistence type="predicted"/>
<keyword evidence="3" id="KW-1185">Reference proteome</keyword>
<dbReference type="OrthoDB" id="9777619at2"/>
<protein>
    <submittedName>
        <fullName evidence="2">Phosphatase YcdX</fullName>
    </submittedName>
</protein>
<dbReference type="PANTHER" id="PTHR42924">
    <property type="entry name" value="EXONUCLEASE"/>
    <property type="match status" value="1"/>
</dbReference>
<comment type="caution">
    <text evidence="2">The sequence shown here is derived from an EMBL/GenBank/DDBJ whole genome shotgun (WGS) entry which is preliminary data.</text>
</comment>
<dbReference type="GO" id="GO:0004534">
    <property type="term" value="F:5'-3' RNA exonuclease activity"/>
    <property type="evidence" value="ECO:0007669"/>
    <property type="project" value="TreeGrafter"/>
</dbReference>
<gene>
    <name evidence="2" type="primary">ycdX</name>
    <name evidence="2" type="ORF">OXPF_41680</name>
</gene>
<dbReference type="Pfam" id="PF13263">
    <property type="entry name" value="PHP_C"/>
    <property type="match status" value="1"/>
</dbReference>
<evidence type="ECO:0000259" key="1">
    <source>
        <dbReference type="Pfam" id="PF02811"/>
    </source>
</evidence>
<accession>A0A0P8Y7D5</accession>
<dbReference type="InterPro" id="IPR052018">
    <property type="entry name" value="PHP_domain"/>
</dbReference>
<organism evidence="2 3">
    <name type="scientific">Oxobacter pfennigii</name>
    <dbReference type="NCBI Taxonomy" id="36849"/>
    <lineage>
        <taxon>Bacteria</taxon>
        <taxon>Bacillati</taxon>
        <taxon>Bacillota</taxon>
        <taxon>Clostridia</taxon>
        <taxon>Eubacteriales</taxon>
        <taxon>Clostridiaceae</taxon>
        <taxon>Oxobacter</taxon>
    </lineage>
</organism>
<dbReference type="Pfam" id="PF02811">
    <property type="entry name" value="PHP"/>
    <property type="match status" value="1"/>
</dbReference>
<feature type="domain" description="PHP" evidence="1">
    <location>
        <begin position="4"/>
        <end position="119"/>
    </location>
</feature>
<name>A0A0P8Y7D5_9CLOT</name>
<evidence type="ECO:0000313" key="2">
    <source>
        <dbReference type="EMBL" id="KPU42383.1"/>
    </source>
</evidence>
<dbReference type="SUPFAM" id="SSF89550">
    <property type="entry name" value="PHP domain-like"/>
    <property type="match status" value="1"/>
</dbReference>
<reference evidence="2 3" key="1">
    <citation type="submission" date="2015-09" db="EMBL/GenBank/DDBJ databases">
        <title>Genome sequence of Oxobacter pfennigii DSM 3222.</title>
        <authorList>
            <person name="Poehlein A."/>
            <person name="Bengelsdorf F.R."/>
            <person name="Schiel-Bengelsdorf B."/>
            <person name="Duerre P."/>
            <person name="Daniel R."/>
        </authorList>
    </citation>
    <scope>NUCLEOTIDE SEQUENCE [LARGE SCALE GENOMIC DNA]</scope>
    <source>
        <strain evidence="2 3">DSM 3222</strain>
    </source>
</reference>
<dbReference type="Gene3D" id="3.20.20.140">
    <property type="entry name" value="Metal-dependent hydrolases"/>
    <property type="match status" value="1"/>
</dbReference>
<dbReference type="AlphaFoldDB" id="A0A0P8Y7D5"/>